<protein>
    <submittedName>
        <fullName evidence="6">Uncharacterized protein, isoform A</fullName>
    </submittedName>
    <submittedName>
        <fullName evidence="5">Uncharacterized protein, isoform C</fullName>
    </submittedName>
</protein>
<feature type="chain" id="PRO_5014238678" evidence="3">
    <location>
        <begin position="16"/>
        <end position="245"/>
    </location>
</feature>
<sequence>MLLFLVFLASRPCLGYYDIIKSEVLTAHNEHRRTWTVPEFIESEELSQEAREYAIHLSTLNIPDQILYEQARKQNIRVDHLAYPVSDSEFEMFSENICEFQKNVCVYYWATEGAVSYGIAKERRTEVEQSLADKFSAITWKTTTEIGVGWAPKDRSKKNGRKILVVRYSPAGNQPGEYENNIENPEFLEYFNMPAREEPDTAHSHNNSAKLSNGVVDVLVYILFFVLAKLECDFKCTGNSFLISG</sequence>
<dbReference type="SUPFAM" id="SSF55797">
    <property type="entry name" value="PR-1-like"/>
    <property type="match status" value="1"/>
</dbReference>
<accession>A0A0R1DYX5</accession>
<dbReference type="Gene3D" id="3.40.33.10">
    <property type="entry name" value="CAP"/>
    <property type="match status" value="1"/>
</dbReference>
<reference evidence="5" key="4">
    <citation type="submission" date="2015-11" db="EMBL/GenBank/DDBJ databases">
        <authorList>
            <consortium name="FlyBase"/>
        </authorList>
    </citation>
    <scope>NUCLEOTIDE SEQUENCE</scope>
    <source>
        <strain evidence="5">Tai18E2</strain>
    </source>
</reference>
<dbReference type="InterPro" id="IPR035940">
    <property type="entry name" value="CAP_sf"/>
</dbReference>
<dbReference type="KEGG" id="dya:Dyak_GE27333"/>
<feature type="signal peptide" evidence="3">
    <location>
        <begin position="1"/>
        <end position="15"/>
    </location>
</feature>
<dbReference type="InterPro" id="IPR014044">
    <property type="entry name" value="CAP_dom"/>
</dbReference>
<evidence type="ECO:0000256" key="2">
    <source>
        <dbReference type="ARBA" id="ARBA00022525"/>
    </source>
</evidence>
<dbReference type="Pfam" id="PF00188">
    <property type="entry name" value="CAP"/>
    <property type="match status" value="1"/>
</dbReference>
<evidence type="ECO:0000256" key="3">
    <source>
        <dbReference type="SAM" id="SignalP"/>
    </source>
</evidence>
<reference evidence="5" key="1">
    <citation type="submission" date="2006-01" db="EMBL/GenBank/DDBJ databases">
        <title>The Genome of Drosophila yakuba.</title>
        <authorList>
            <consortium name="The Drosophila yakuba Sequencing Consortium"/>
        </authorList>
    </citation>
    <scope>NUCLEOTIDE SEQUENCE</scope>
    <source>
        <strain evidence="5">Tai18E2</strain>
    </source>
</reference>
<dbReference type="Proteomes" id="UP000002282">
    <property type="component" value="Chromosome 3L"/>
</dbReference>
<gene>
    <name evidence="5" type="primary">Dyak\GE27549</name>
    <name evidence="6" type="synonym">Dyak\GE27333</name>
    <name evidence="6" type="ORF">Dyak_GE27333</name>
    <name evidence="5" type="ORF">Dyak_GE27549</name>
</gene>
<dbReference type="OrthoDB" id="337038at2759"/>
<evidence type="ECO:0000313" key="5">
    <source>
        <dbReference type="EMBL" id="KRK02272.1"/>
    </source>
</evidence>
<dbReference type="GO" id="GO:0005576">
    <property type="term" value="C:extracellular region"/>
    <property type="evidence" value="ECO:0007669"/>
    <property type="project" value="UniProtKB-SubCell"/>
</dbReference>
<comment type="subcellular location">
    <subcellularLocation>
        <location evidence="1">Secreted</location>
    </subcellularLocation>
</comment>
<dbReference type="AlphaFoldDB" id="A0A0R1DYX5"/>
<keyword evidence="3" id="KW-0732">Signal</keyword>
<evidence type="ECO:0000256" key="1">
    <source>
        <dbReference type="ARBA" id="ARBA00004613"/>
    </source>
</evidence>
<name>A0A0R1DYX5_DROYA</name>
<evidence type="ECO:0000259" key="4">
    <source>
        <dbReference type="Pfam" id="PF00188"/>
    </source>
</evidence>
<dbReference type="KEGG" id="dya:Dyak_GE27549"/>
<reference evidence="5 7" key="3">
    <citation type="journal article" date="2007" name="PLoS Biol.">
        <title>Principles of genome evolution in the Drosophila melanogaster species group.</title>
        <authorList>
            <person name="Ranz J.M."/>
            <person name="Maurin D."/>
            <person name="Chan Y.S."/>
            <person name="von Grotthuss M."/>
            <person name="Hillier L.W."/>
            <person name="Roote J."/>
            <person name="Ashburner M."/>
            <person name="Bergman C.M."/>
        </authorList>
    </citation>
    <scope>NUCLEOTIDE SEQUENCE [LARGE SCALE GENOMIC DNA]</scope>
    <source>
        <strain evidence="5">Tai18E2</strain>
        <strain evidence="7">Tai18E2 / Tucson 14021-0261.01</strain>
    </source>
</reference>
<keyword evidence="2" id="KW-0964">Secreted</keyword>
<feature type="domain" description="SCP" evidence="4">
    <location>
        <begin position="25"/>
        <end position="165"/>
    </location>
</feature>
<organism evidence="5 7">
    <name type="scientific">Drosophila yakuba</name>
    <name type="common">Fruit fly</name>
    <dbReference type="NCBI Taxonomy" id="7245"/>
    <lineage>
        <taxon>Eukaryota</taxon>
        <taxon>Metazoa</taxon>
        <taxon>Ecdysozoa</taxon>
        <taxon>Arthropoda</taxon>
        <taxon>Hexapoda</taxon>
        <taxon>Insecta</taxon>
        <taxon>Pterygota</taxon>
        <taxon>Neoptera</taxon>
        <taxon>Endopterygota</taxon>
        <taxon>Diptera</taxon>
        <taxon>Brachycera</taxon>
        <taxon>Muscomorpha</taxon>
        <taxon>Ephydroidea</taxon>
        <taxon>Drosophilidae</taxon>
        <taxon>Drosophila</taxon>
        <taxon>Sophophora</taxon>
    </lineage>
</organism>
<reference evidence="5 7" key="2">
    <citation type="journal article" date="2007" name="Nature">
        <title>Evolution of genes and genomes on the Drosophila phylogeny.</title>
        <authorList>
            <consortium name="Drosophila 12 Genomes Consortium"/>
            <person name="Clark A.G."/>
            <person name="Eisen M.B."/>
            <person name="Smith D.R."/>
            <person name="Bergman C.M."/>
            <person name="Oliver B."/>
            <person name="Markow T.A."/>
            <person name="Kaufman T.C."/>
            <person name="Kellis M."/>
            <person name="Gelbart W."/>
            <person name="Iyer V.N."/>
            <person name="Pollard D.A."/>
            <person name="Sackton T.B."/>
            <person name="Larracuente A.M."/>
            <person name="Singh N.D."/>
            <person name="Abad J.P."/>
            <person name="Abt D.N."/>
            <person name="Adryan B."/>
            <person name="Aguade M."/>
            <person name="Akashi H."/>
            <person name="Anderson W.W."/>
            <person name="Aquadro C.F."/>
            <person name="Ardell D.H."/>
            <person name="Arguello R."/>
            <person name="Artieri C.G."/>
            <person name="Barbash D.A."/>
            <person name="Barker D."/>
            <person name="Barsanti P."/>
            <person name="Batterham P."/>
            <person name="Batzoglou S."/>
            <person name="Begun D."/>
            <person name="Bhutkar A."/>
            <person name="Blanco E."/>
            <person name="Bosak S.A."/>
            <person name="Bradley R.K."/>
            <person name="Brand A.D."/>
            <person name="Brent M.R."/>
            <person name="Brooks A.N."/>
            <person name="Brown R.H."/>
            <person name="Butlin R.K."/>
            <person name="Caggese C."/>
            <person name="Calvi B.R."/>
            <person name="Bernardo de Carvalho A."/>
            <person name="Caspi A."/>
            <person name="Castrezana S."/>
            <person name="Celniker S.E."/>
            <person name="Chang J.L."/>
            <person name="Chapple C."/>
            <person name="Chatterji S."/>
            <person name="Chinwalla A."/>
            <person name="Civetta A."/>
            <person name="Clifton S.W."/>
            <person name="Comeron J.M."/>
            <person name="Costello J.C."/>
            <person name="Coyne J.A."/>
            <person name="Daub J."/>
            <person name="David R.G."/>
            <person name="Delcher A.L."/>
            <person name="Delehaunty K."/>
            <person name="Do C.B."/>
            <person name="Ebling H."/>
            <person name="Edwards K."/>
            <person name="Eickbush T."/>
            <person name="Evans J.D."/>
            <person name="Filipski A."/>
            <person name="Findeiss S."/>
            <person name="Freyhult E."/>
            <person name="Fulton L."/>
            <person name="Fulton R."/>
            <person name="Garcia A.C."/>
            <person name="Gardiner A."/>
            <person name="Garfield D.A."/>
            <person name="Garvin B.E."/>
            <person name="Gibson G."/>
            <person name="Gilbert D."/>
            <person name="Gnerre S."/>
            <person name="Godfrey J."/>
            <person name="Good R."/>
            <person name="Gotea V."/>
            <person name="Gravely B."/>
            <person name="Greenberg A.J."/>
            <person name="Griffiths-Jones S."/>
            <person name="Gross S."/>
            <person name="Guigo R."/>
            <person name="Gustafson E.A."/>
            <person name="Haerty W."/>
            <person name="Hahn M.W."/>
            <person name="Halligan D.L."/>
            <person name="Halpern A.L."/>
            <person name="Halter G.M."/>
            <person name="Han M.V."/>
            <person name="Heger A."/>
            <person name="Hillier L."/>
            <person name="Hinrichs A.S."/>
            <person name="Holmes I."/>
            <person name="Hoskins R.A."/>
            <person name="Hubisz M.J."/>
            <person name="Hultmark D."/>
            <person name="Huntley M.A."/>
            <person name="Jaffe D.B."/>
            <person name="Jagadeeshan S."/>
            <person name="Jeck W.R."/>
            <person name="Johnson J."/>
            <person name="Jones C.D."/>
            <person name="Jordan W.C."/>
            <person name="Karpen G.H."/>
            <person name="Kataoka E."/>
            <person name="Keightley P.D."/>
            <person name="Kheradpour P."/>
            <person name="Kirkness E.F."/>
            <person name="Koerich L.B."/>
            <person name="Kristiansen K."/>
            <person name="Kudrna D."/>
            <person name="Kulathinal R.J."/>
            <person name="Kumar S."/>
            <person name="Kwok R."/>
            <person name="Lander E."/>
            <person name="Langley C.H."/>
            <person name="Lapoint R."/>
            <person name="Lazzaro B.P."/>
            <person name="Lee S.J."/>
            <person name="Levesque L."/>
            <person name="Li R."/>
            <person name="Lin C.F."/>
            <person name="Lin M.F."/>
            <person name="Lindblad-Toh K."/>
            <person name="Llopart A."/>
            <person name="Long M."/>
            <person name="Low L."/>
            <person name="Lozovsky E."/>
            <person name="Lu J."/>
            <person name="Luo M."/>
            <person name="Machado C.A."/>
            <person name="Makalowski W."/>
            <person name="Marzo M."/>
            <person name="Matsuda M."/>
            <person name="Matzkin L."/>
            <person name="McAllister B."/>
            <person name="McBride C.S."/>
            <person name="McKernan B."/>
            <person name="McKernan K."/>
            <person name="Mendez-Lago M."/>
            <person name="Minx P."/>
            <person name="Mollenhauer M.U."/>
            <person name="Montooth K."/>
            <person name="Mount S.M."/>
            <person name="Mu X."/>
            <person name="Myers E."/>
            <person name="Negre B."/>
            <person name="Newfeld S."/>
            <person name="Nielsen R."/>
            <person name="Noor M.A."/>
            <person name="O'Grady P."/>
            <person name="Pachter L."/>
            <person name="Papaceit M."/>
            <person name="Parisi M.J."/>
            <person name="Parisi M."/>
            <person name="Parts L."/>
            <person name="Pedersen J.S."/>
            <person name="Pesole G."/>
            <person name="Phillippy A.M."/>
            <person name="Ponting C.P."/>
            <person name="Pop M."/>
            <person name="Porcelli D."/>
            <person name="Powell J.R."/>
            <person name="Prohaska S."/>
            <person name="Pruitt K."/>
            <person name="Puig M."/>
            <person name="Quesneville H."/>
            <person name="Ram K.R."/>
            <person name="Rand D."/>
            <person name="Rasmussen M.D."/>
            <person name="Reed L.K."/>
            <person name="Reenan R."/>
            <person name="Reily A."/>
            <person name="Remington K.A."/>
            <person name="Rieger T.T."/>
            <person name="Ritchie M.G."/>
            <person name="Robin C."/>
            <person name="Rogers Y.H."/>
            <person name="Rohde C."/>
            <person name="Rozas J."/>
            <person name="Rubenfield M.J."/>
            <person name="Ruiz A."/>
            <person name="Russo S."/>
            <person name="Salzberg S.L."/>
            <person name="Sanchez-Gracia A."/>
            <person name="Saranga D.J."/>
            <person name="Sato H."/>
            <person name="Schaeffer S.W."/>
            <person name="Schatz M.C."/>
            <person name="Schlenke T."/>
            <person name="Schwartz R."/>
            <person name="Segarra C."/>
            <person name="Singh R.S."/>
            <person name="Sirot L."/>
            <person name="Sirota M."/>
            <person name="Sisneros N.B."/>
            <person name="Smith C.D."/>
            <person name="Smith T.F."/>
            <person name="Spieth J."/>
            <person name="Stage D.E."/>
            <person name="Stark A."/>
            <person name="Stephan W."/>
            <person name="Strausberg R.L."/>
            <person name="Strempel S."/>
            <person name="Sturgill D."/>
            <person name="Sutton G."/>
            <person name="Sutton G.G."/>
            <person name="Tao W."/>
            <person name="Teichmann S."/>
            <person name="Tobari Y.N."/>
            <person name="Tomimura Y."/>
            <person name="Tsolas J.M."/>
            <person name="Valente V.L."/>
            <person name="Venter E."/>
            <person name="Venter J.C."/>
            <person name="Vicario S."/>
            <person name="Vieira F.G."/>
            <person name="Vilella A.J."/>
            <person name="Villasante A."/>
            <person name="Walenz B."/>
            <person name="Wang J."/>
            <person name="Wasserman M."/>
            <person name="Watts T."/>
            <person name="Wilson D."/>
            <person name="Wilson R.K."/>
            <person name="Wing R.A."/>
            <person name="Wolfner M.F."/>
            <person name="Wong A."/>
            <person name="Wong G.K."/>
            <person name="Wu C.I."/>
            <person name="Wu G."/>
            <person name="Yamamoto D."/>
            <person name="Yang H.P."/>
            <person name="Yang S.P."/>
            <person name="Yorke J.A."/>
            <person name="Yoshida K."/>
            <person name="Zdobnov E."/>
            <person name="Zhang P."/>
            <person name="Zhang Y."/>
            <person name="Zimin A.V."/>
            <person name="Baldwin J."/>
            <person name="Abdouelleil A."/>
            <person name="Abdulkadir J."/>
            <person name="Abebe A."/>
            <person name="Abera B."/>
            <person name="Abreu J."/>
            <person name="Acer S.C."/>
            <person name="Aftuck L."/>
            <person name="Alexander A."/>
            <person name="An P."/>
            <person name="Anderson E."/>
            <person name="Anderson S."/>
            <person name="Arachi H."/>
            <person name="Azer M."/>
            <person name="Bachantsang P."/>
            <person name="Barry A."/>
            <person name="Bayul T."/>
            <person name="Berlin A."/>
            <person name="Bessette D."/>
            <person name="Bloom T."/>
            <person name="Blye J."/>
            <person name="Boguslavskiy L."/>
            <person name="Bonnet C."/>
            <person name="Boukhgalter B."/>
            <person name="Bourzgui I."/>
            <person name="Brown A."/>
            <person name="Cahill P."/>
            <person name="Channer S."/>
            <person name="Cheshatsang Y."/>
            <person name="Chuda L."/>
            <person name="Citroen M."/>
            <person name="Collymore A."/>
            <person name="Cooke P."/>
            <person name="Costello M."/>
            <person name="D'Aco K."/>
            <person name="Daza R."/>
            <person name="De Haan G."/>
            <person name="DeGray S."/>
            <person name="DeMaso C."/>
            <person name="Dhargay N."/>
            <person name="Dooley K."/>
            <person name="Dooley E."/>
            <person name="Doricent M."/>
            <person name="Dorje P."/>
            <person name="Dorjee K."/>
            <person name="Dupes A."/>
            <person name="Elong R."/>
            <person name="Falk J."/>
            <person name="Farina A."/>
            <person name="Faro S."/>
            <person name="Ferguson D."/>
            <person name="Fisher S."/>
            <person name="Foley C.D."/>
            <person name="Franke A."/>
            <person name="Friedrich D."/>
            <person name="Gadbois L."/>
            <person name="Gearin G."/>
            <person name="Gearin C.R."/>
            <person name="Giannoukos G."/>
            <person name="Goode T."/>
            <person name="Graham J."/>
            <person name="Grandbois E."/>
            <person name="Grewal S."/>
            <person name="Gyaltsen K."/>
            <person name="Hafez N."/>
            <person name="Hagos B."/>
            <person name="Hall J."/>
            <person name="Henson C."/>
            <person name="Hollinger A."/>
            <person name="Honan T."/>
            <person name="Huard M.D."/>
            <person name="Hughes L."/>
            <person name="Hurhula B."/>
            <person name="Husby M.E."/>
            <person name="Kamat A."/>
            <person name="Kanga B."/>
            <person name="Kashin S."/>
            <person name="Khazanovich D."/>
            <person name="Kisner P."/>
            <person name="Lance K."/>
            <person name="Lara M."/>
            <person name="Lee W."/>
            <person name="Lennon N."/>
            <person name="Letendre F."/>
            <person name="LeVine R."/>
            <person name="Lipovsky A."/>
            <person name="Liu X."/>
            <person name="Liu J."/>
            <person name="Liu S."/>
            <person name="Lokyitsang T."/>
            <person name="Lokyitsang Y."/>
            <person name="Lubonja R."/>
            <person name="Lui A."/>
            <person name="MacDonald P."/>
            <person name="Magnisalis V."/>
            <person name="Maru K."/>
            <person name="Matthews C."/>
            <person name="McCusker W."/>
            <person name="McDonough S."/>
            <person name="Mehta T."/>
            <person name="Meldrim J."/>
            <person name="Meneus L."/>
            <person name="Mihai O."/>
            <person name="Mihalev A."/>
            <person name="Mihova T."/>
            <person name="Mittelman R."/>
            <person name="Mlenga V."/>
            <person name="Montmayeur A."/>
            <person name="Mulrain L."/>
            <person name="Navidi A."/>
            <person name="Naylor J."/>
            <person name="Negash T."/>
            <person name="Nguyen T."/>
            <person name="Nguyen N."/>
            <person name="Nicol R."/>
            <person name="Norbu C."/>
            <person name="Norbu N."/>
            <person name="Novod N."/>
            <person name="O'Neill B."/>
            <person name="Osman S."/>
            <person name="Markiewicz E."/>
            <person name="Oyono O.L."/>
            <person name="Patti C."/>
            <person name="Phunkhang P."/>
            <person name="Pierre F."/>
            <person name="Priest M."/>
            <person name="Raghuraman S."/>
            <person name="Rege F."/>
            <person name="Reyes R."/>
            <person name="Rise C."/>
            <person name="Rogov P."/>
            <person name="Ross K."/>
            <person name="Ryan E."/>
            <person name="Settipalli S."/>
            <person name="Shea T."/>
            <person name="Sherpa N."/>
            <person name="Shi L."/>
            <person name="Shih D."/>
            <person name="Sparrow T."/>
            <person name="Spaulding J."/>
            <person name="Stalker J."/>
            <person name="Stange-Thomann N."/>
            <person name="Stavropoulos S."/>
            <person name="Stone C."/>
            <person name="Strader C."/>
            <person name="Tesfaye S."/>
            <person name="Thomson T."/>
            <person name="Thoulutsang Y."/>
            <person name="Thoulutsang D."/>
            <person name="Topham K."/>
            <person name="Topping I."/>
            <person name="Tsamla T."/>
            <person name="Vassiliev H."/>
            <person name="Vo A."/>
            <person name="Wangchuk T."/>
            <person name="Wangdi T."/>
            <person name="Weiand M."/>
            <person name="Wilkinson J."/>
            <person name="Wilson A."/>
            <person name="Yadav S."/>
            <person name="Young G."/>
            <person name="Yu Q."/>
            <person name="Zembek L."/>
            <person name="Zhong D."/>
            <person name="Zimmer A."/>
            <person name="Zwirko Z."/>
            <person name="Jaffe D.B."/>
            <person name="Alvarez P."/>
            <person name="Brockman W."/>
            <person name="Butler J."/>
            <person name="Chin C."/>
            <person name="Gnerre S."/>
            <person name="Grabherr M."/>
            <person name="Kleber M."/>
            <person name="Mauceli E."/>
            <person name="MacCallum I."/>
        </authorList>
    </citation>
    <scope>NUCLEOTIDE SEQUENCE [LARGE SCALE GENOMIC DNA]</scope>
    <source>
        <strain evidence="5">Tai18E2</strain>
        <strain evidence="7">Tai18E2 / Tucson 14021-0261.01</strain>
    </source>
</reference>
<dbReference type="EMBL" id="CH891905">
    <property type="protein sequence ID" value="KRK05356.1"/>
    <property type="molecule type" value="Genomic_DNA"/>
</dbReference>
<dbReference type="SMR" id="A0A0R1DYX5"/>
<evidence type="ECO:0000313" key="7">
    <source>
        <dbReference type="Proteomes" id="UP000002282"/>
    </source>
</evidence>
<evidence type="ECO:0000313" key="6">
    <source>
        <dbReference type="EMBL" id="KRK05356.1"/>
    </source>
</evidence>
<keyword evidence="7" id="KW-1185">Reference proteome</keyword>
<dbReference type="EMBL" id="CM000159">
    <property type="protein sequence ID" value="KRK02272.1"/>
    <property type="molecule type" value="Genomic_DNA"/>
</dbReference>
<proteinExistence type="predicted"/>